<dbReference type="RefSeq" id="WP_106024724.1">
    <property type="nucleotide sequence ID" value="NZ_PVXN01000061.1"/>
</dbReference>
<accession>A0A2T0AMC8</accession>
<dbReference type="OrthoDB" id="5480418at2"/>
<dbReference type="Proteomes" id="UP000239614">
    <property type="component" value="Unassembled WGS sequence"/>
</dbReference>
<dbReference type="EMBL" id="PVXN01000061">
    <property type="protein sequence ID" value="PRR69780.1"/>
    <property type="molecule type" value="Genomic_DNA"/>
</dbReference>
<protein>
    <submittedName>
        <fullName evidence="1">Uncharacterized protein</fullName>
    </submittedName>
</protein>
<evidence type="ECO:0000313" key="1">
    <source>
        <dbReference type="EMBL" id="PRR69780.1"/>
    </source>
</evidence>
<organism evidence="1 2">
    <name type="scientific">Clostridium thermopalmarium DSM 5974</name>
    <dbReference type="NCBI Taxonomy" id="1121340"/>
    <lineage>
        <taxon>Bacteria</taxon>
        <taxon>Bacillati</taxon>
        <taxon>Bacillota</taxon>
        <taxon>Clostridia</taxon>
        <taxon>Eubacteriales</taxon>
        <taxon>Clostridiaceae</taxon>
        <taxon>Clostridium</taxon>
    </lineage>
</organism>
<gene>
    <name evidence="1" type="ORF">CPAL_24240</name>
</gene>
<keyword evidence="2" id="KW-1185">Reference proteome</keyword>
<dbReference type="AlphaFoldDB" id="A0A2T0AMC8"/>
<evidence type="ECO:0000313" key="2">
    <source>
        <dbReference type="Proteomes" id="UP000239614"/>
    </source>
</evidence>
<sequence length="190" mass="22134">MEDPWDSLCNNFLPEYVVERADSKAGNAGTSVLIEDYIIDNPEKYFNFEIIKDYVLWFTAAGSFKTYFANYMELHKYINNMQIAPRIFIEDKIVDMKEEIAGVHQFYPPQENPKEDCGEQVYKKSVNYCRHFGPYHRATNIDGEYVSVQVYGTISGVNCRKEIAKLRQGETLKSRFGIYLAKDFIPFTKK</sequence>
<comment type="caution">
    <text evidence="1">The sequence shown here is derived from an EMBL/GenBank/DDBJ whole genome shotgun (WGS) entry which is preliminary data.</text>
</comment>
<proteinExistence type="predicted"/>
<name>A0A2T0AMC8_9CLOT</name>
<reference evidence="1 2" key="1">
    <citation type="submission" date="2018-03" db="EMBL/GenBank/DDBJ databases">
        <title>Genome sequence of Clostridium thermopalmarium DSM 5974.</title>
        <authorList>
            <person name="Poehlein A."/>
            <person name="Daniel R."/>
        </authorList>
    </citation>
    <scope>NUCLEOTIDE SEQUENCE [LARGE SCALE GENOMIC DNA]</scope>
    <source>
        <strain evidence="1 2">DSM 5974</strain>
    </source>
</reference>